<organism evidence="10 11">
    <name type="scientific">Cyprinus carpio</name>
    <name type="common">Common carp</name>
    <dbReference type="NCBI Taxonomy" id="7962"/>
    <lineage>
        <taxon>Eukaryota</taxon>
        <taxon>Metazoa</taxon>
        <taxon>Chordata</taxon>
        <taxon>Craniata</taxon>
        <taxon>Vertebrata</taxon>
        <taxon>Euteleostomi</taxon>
        <taxon>Actinopterygii</taxon>
        <taxon>Neopterygii</taxon>
        <taxon>Teleostei</taxon>
        <taxon>Ostariophysi</taxon>
        <taxon>Cypriniformes</taxon>
        <taxon>Cyprinidae</taxon>
        <taxon>Cyprininae</taxon>
        <taxon>Cyprinus</taxon>
    </lineage>
</organism>
<feature type="compositionally biased region" description="Low complexity" evidence="6">
    <location>
        <begin position="645"/>
        <end position="656"/>
    </location>
</feature>
<dbReference type="Pfam" id="PF12130">
    <property type="entry name" value="bMERB_dom"/>
    <property type="match status" value="1"/>
</dbReference>
<dbReference type="Pfam" id="PF10358">
    <property type="entry name" value="NT-C2"/>
    <property type="match status" value="1"/>
</dbReference>
<name>A0A8C1X773_CYPCA</name>
<protein>
    <submittedName>
        <fullName evidence="10">EH domain binding protein 1-like 1b</fullName>
    </submittedName>
</protein>
<feature type="compositionally biased region" description="Polar residues" evidence="6">
    <location>
        <begin position="530"/>
        <end position="539"/>
    </location>
</feature>
<dbReference type="PROSITE" id="PS50021">
    <property type="entry name" value="CH"/>
    <property type="match status" value="1"/>
</dbReference>
<feature type="compositionally biased region" description="Basic and acidic residues" evidence="6">
    <location>
        <begin position="1451"/>
        <end position="1470"/>
    </location>
</feature>
<feature type="domain" description="Calponin-homology (CH)" evidence="7">
    <location>
        <begin position="1759"/>
        <end position="1864"/>
    </location>
</feature>
<evidence type="ECO:0000256" key="5">
    <source>
        <dbReference type="SAM" id="Coils"/>
    </source>
</evidence>
<dbReference type="SMART" id="SM00033">
    <property type="entry name" value="CH"/>
    <property type="match status" value="1"/>
</dbReference>
<dbReference type="InterPro" id="IPR050540">
    <property type="entry name" value="F-actin_Monoox_Mical"/>
</dbReference>
<feature type="domain" description="BMERB" evidence="9">
    <location>
        <begin position="2041"/>
        <end position="2192"/>
    </location>
</feature>
<dbReference type="Gene3D" id="1.10.418.10">
    <property type="entry name" value="Calponin-like domain"/>
    <property type="match status" value="1"/>
</dbReference>
<feature type="compositionally biased region" description="Basic and acidic residues" evidence="6">
    <location>
        <begin position="1668"/>
        <end position="1678"/>
    </location>
</feature>
<evidence type="ECO:0000256" key="6">
    <source>
        <dbReference type="SAM" id="MobiDB-lite"/>
    </source>
</evidence>
<feature type="compositionally biased region" description="Polar residues" evidence="6">
    <location>
        <begin position="201"/>
        <end position="210"/>
    </location>
</feature>
<feature type="region of interest" description="Disordered" evidence="6">
    <location>
        <begin position="1432"/>
        <end position="1473"/>
    </location>
</feature>
<keyword evidence="4 5" id="KW-0175">Coiled coil</keyword>
<sequence length="2210" mass="243446">MTSVWKRLQRVGKKATKFQFVASYQELVLECTKKWQPDKLRVVWTRRNRRICSKLHSWQPGIKNPYRGMVVWPVPENVDITVTLYRDPHADEFEDKEWTFFIENETAKGSRKVLASVDLNMKKFASATHSQTDLMLKMKPLSVKVVEATLKLSLSCVFLKEGKATDEDMQSLASLMSVKPTDIGNLDDFNESDEEEDKRSSTGVNLSTAVQAPHLPLRPTHSQEKRSASLKSPSTIVSGKDRPAGGVLSRPVPGTVHNPDLTSRPPLPTPPSPTPRTMPSPARSRPPRPPPISQPQAPPDSHTEQNASGLLPPALPKIFQPSPGSAPVSFQRRLSGSEAPLEGPVTPDYPLLKLPRASPSSPSDPFLSHSPSPPTVLLKDSFGAPRTNVFKPKIVPSARPVSPTPVPLLEPKTSSLSLSDTLKRPSAGTVPVSTPLNEQTMDVSTSPFFSVPLNESVTPVPLLSRPDLEALCETSCTSSQLPKPPLPPSVPVSYPISKPLPASFTPAAVSSSTPALALSTTDAHTAAPCYSTQSSSTPSEIPRELNTLTEEDQTNPFLQDLLAEELKNSEPKTEQHRSSRTVCSISIANQQSPSSLHQPETISTERKELQPAMAVKSLGPVGKSSGVEPVEELDIGNVPPPHPFSAPSTTAPPSVVSTHMKKNLDFIAEKPPLAEEEPDFKVADFDKVIITSQDVTVGKRPEKEPLKIDIEQPMQSSLVQTFSITDGALLKQPKNTKIESAGEVSPKEEPNVQDTKGALLCADLNKSDEDKIIKKFASTVVNPTEHSIPNILSSSSPLKQEPIDLPREKSQVGVEEVLESKSNSSLREKQSHKDHLDKSLTIQESQNEMAFTPLERPSVSLKAGAPQISDLPKELPPIHPQPLEPKVLKCISEQTPAVSQTAKPELIVKESDDTVLTQKSVEIHSLAQAEVPIWSSLEEKVKDQEDEARDEEINKQKTPDKMPKEENKAEMSSKKSLEAGKEKAVIRVKDAENLSLNESDAQQPIPSIVLKPQQAETIKEKKKEAVKGSIPVRMKPPLPVISPAVAVTEKDKRTSVHLEEIYPLRPSLSLDTESDGSDLKIKVTFEEESVLWAAVEEKTKEKSDEGVSMGKLIPEKEVLDRGQHGKETSEIKSKEQEDSFTLSHFHQKLDKNANKDCKREDSKKKTTKEEDSDDKMLQTGNETIWTTEAGPKEDLKTVSVYSETELGLELDVGTDRNVDSCIEEHDSVSNQEEVSVGFIRGIFGVLYKGQEEPSIPPISPRDFTAIQKPESPQTAFPPESGSILKDTTPTETISQPASKVLPSCQDKSMQSPPPVPLQEVGPDTINQNSSSAAAKRHVVPQCDEQGTTPSCLTIETAAVKTVEICKDGAKETSENNLPPLEGDNTITMCINNTSKVEMEKESSPVITKASEIIIVAATERPKDINVDENVVSGKDISPRSSVVPWPFPSPKLERHREPSKSTESSSLKDDDLSEESVLLAKIRQMAEEETTQPSAPAPRSKKRLIPCETDFELPPSPPMQLKSSMKPPMDEMRPNLDQTEITKTLRPPLSVISPEQIDEKSDISQSQTPSVPLESFKIDDSHREANARNAVLDDNVQLNKQEQNIQLECMGAETECQDTPAVKPTNQTENTETEAETENKEEPELSIDRIEEAQIEQDRPPSPVPDELSGHPQEKESSDVTPEAKGSETPSRSPGSMQVNGQTTADSSHVTMPPMRSKKKIFPPPMDLSIVKTMDESIKEGSAVPGWDFASPLPSPGLVTSSQSLLEWCQDITKNYKGVKITNFSTSWRNGLAFCAILHHFNPEIIDFDALEPHNIKQNNKAAFDGFASLGISRLLEPSDMVLLSVPDRLIVMTYLCQIRAHFTGQELSVLQIEQNNSQSSYAVARPNQGPDVQAAAKFCAERLQAGALSGDSNSKDSLGEEGSDTVAKPNGALVPPPRTKRAGKVEEMGSKETEGGAQTPVAPPRSNSVASRSGFGHIRDADLVKKRRSRLKSESMDETDSKEQPNESDKGELTAEGTNGSTAARESIETEPQEANQDLKSADNETVDTNQYVLSELQALETEQKHIDSRAAVMEKRLRKLMETGSDKDEEEKLIQEWFTLVNKKNALIRRQDHLELLQEEQDLERRFELLTRELRAMMATEDWQKTQAQQHREQLLLQELVSLVNKRDELVRDMDAKERGALEEDERLERGLEARRRKYSNKEKCVLQ</sequence>
<feature type="region of interest" description="Disordered" evidence="6">
    <location>
        <begin position="1098"/>
        <end position="1190"/>
    </location>
</feature>
<evidence type="ECO:0000256" key="2">
    <source>
        <dbReference type="ARBA" id="ARBA00022553"/>
    </source>
</evidence>
<keyword evidence="2" id="KW-0597">Phosphoprotein</keyword>
<feature type="compositionally biased region" description="Low complexity" evidence="6">
    <location>
        <begin position="787"/>
        <end position="798"/>
    </location>
</feature>
<feature type="compositionally biased region" description="Basic and acidic residues" evidence="6">
    <location>
        <begin position="564"/>
        <end position="577"/>
    </location>
</feature>
<feature type="compositionally biased region" description="Basic and acidic residues" evidence="6">
    <location>
        <begin position="801"/>
        <end position="810"/>
    </location>
</feature>
<feature type="compositionally biased region" description="Basic and acidic residues" evidence="6">
    <location>
        <begin position="1113"/>
        <end position="1137"/>
    </location>
</feature>
<feature type="coiled-coil region" evidence="5">
    <location>
        <begin position="2115"/>
        <end position="2142"/>
    </location>
</feature>
<dbReference type="SMART" id="SM01203">
    <property type="entry name" value="DUF3585"/>
    <property type="match status" value="1"/>
</dbReference>
<reference evidence="10" key="1">
    <citation type="submission" date="2025-08" db="UniProtKB">
        <authorList>
            <consortium name="Ensembl"/>
        </authorList>
    </citation>
    <scope>IDENTIFICATION</scope>
</reference>
<feature type="compositionally biased region" description="Polar residues" evidence="6">
    <location>
        <begin position="1688"/>
        <end position="1710"/>
    </location>
</feature>
<dbReference type="GO" id="GO:0005768">
    <property type="term" value="C:endosome"/>
    <property type="evidence" value="ECO:0007669"/>
    <property type="project" value="UniProtKB-SubCell"/>
</dbReference>
<dbReference type="InterPro" id="IPR019448">
    <property type="entry name" value="NT-C2"/>
</dbReference>
<dbReference type="PROSITE" id="PS51840">
    <property type="entry name" value="C2_NT"/>
    <property type="match status" value="1"/>
</dbReference>
<dbReference type="FunFam" id="1.10.418.10:FF:000023">
    <property type="entry name" value="EH domain-binding protein 1 isoform X1"/>
    <property type="match status" value="1"/>
</dbReference>
<feature type="domain" description="C2 NT-type" evidence="8">
    <location>
        <begin position="8"/>
        <end position="158"/>
    </location>
</feature>
<feature type="region of interest" description="Disordered" evidence="6">
    <location>
        <begin position="1616"/>
        <end position="1723"/>
    </location>
</feature>
<feature type="region of interest" description="Disordered" evidence="6">
    <location>
        <begin position="528"/>
        <end position="656"/>
    </location>
</feature>
<feature type="compositionally biased region" description="Polar residues" evidence="6">
    <location>
        <begin position="580"/>
        <end position="602"/>
    </location>
</feature>
<feature type="compositionally biased region" description="Pro residues" evidence="6">
    <location>
        <begin position="287"/>
        <end position="298"/>
    </location>
</feature>
<evidence type="ECO:0000259" key="8">
    <source>
        <dbReference type="PROSITE" id="PS51840"/>
    </source>
</evidence>
<evidence type="ECO:0000256" key="1">
    <source>
        <dbReference type="ARBA" id="ARBA00004177"/>
    </source>
</evidence>
<dbReference type="SUPFAM" id="SSF47576">
    <property type="entry name" value="Calponin-homology domain, CH-domain"/>
    <property type="match status" value="1"/>
</dbReference>
<feature type="compositionally biased region" description="Basic and acidic residues" evidence="6">
    <location>
        <begin position="951"/>
        <end position="982"/>
    </location>
</feature>
<evidence type="ECO:0000259" key="7">
    <source>
        <dbReference type="PROSITE" id="PS50021"/>
    </source>
</evidence>
<feature type="region of interest" description="Disordered" evidence="6">
    <location>
        <begin position="180"/>
        <end position="380"/>
    </location>
</feature>
<feature type="region of interest" description="Disordered" evidence="6">
    <location>
        <begin position="936"/>
        <end position="982"/>
    </location>
</feature>
<feature type="region of interest" description="Disordered" evidence="6">
    <location>
        <begin position="1510"/>
        <end position="1598"/>
    </location>
</feature>
<feature type="compositionally biased region" description="Basic and acidic residues" evidence="6">
    <location>
        <begin position="1017"/>
        <end position="1026"/>
    </location>
</feature>
<evidence type="ECO:0000313" key="10">
    <source>
        <dbReference type="Ensembl" id="ENSCCRP00015077962.1"/>
    </source>
</evidence>
<dbReference type="InterPro" id="IPR022735">
    <property type="entry name" value="bMERB_dom"/>
</dbReference>
<feature type="compositionally biased region" description="Basic and acidic residues" evidence="6">
    <location>
        <begin position="826"/>
        <end position="838"/>
    </location>
</feature>
<feature type="region of interest" description="Disordered" evidence="6">
    <location>
        <begin position="1909"/>
        <end position="2047"/>
    </location>
</feature>
<evidence type="ECO:0000256" key="3">
    <source>
        <dbReference type="ARBA" id="ARBA00022753"/>
    </source>
</evidence>
<feature type="region of interest" description="Disordered" evidence="6">
    <location>
        <begin position="734"/>
        <end position="754"/>
    </location>
</feature>
<feature type="compositionally biased region" description="Basic and acidic residues" evidence="6">
    <location>
        <begin position="1992"/>
        <end position="2014"/>
    </location>
</feature>
<proteinExistence type="predicted"/>
<dbReference type="Pfam" id="PF00307">
    <property type="entry name" value="CH"/>
    <property type="match status" value="1"/>
</dbReference>
<evidence type="ECO:0000259" key="9">
    <source>
        <dbReference type="PROSITE" id="PS51848"/>
    </source>
</evidence>
<evidence type="ECO:0000256" key="4">
    <source>
        <dbReference type="ARBA" id="ARBA00023054"/>
    </source>
</evidence>
<feature type="compositionally biased region" description="Basic and acidic residues" evidence="6">
    <location>
        <begin position="1637"/>
        <end position="1659"/>
    </location>
</feature>
<evidence type="ECO:0000313" key="11">
    <source>
        <dbReference type="Proteomes" id="UP000694700"/>
    </source>
</evidence>
<dbReference type="InterPro" id="IPR001715">
    <property type="entry name" value="CH_dom"/>
</dbReference>
<dbReference type="PANTHER" id="PTHR23167:SF42">
    <property type="entry name" value="EH DOMAIN-BINDING PROTEIN 1-LIKE PROTEIN 1"/>
    <property type="match status" value="1"/>
</dbReference>
<feature type="region of interest" description="Disordered" evidence="6">
    <location>
        <begin position="784"/>
        <end position="839"/>
    </location>
</feature>
<keyword evidence="3" id="KW-0967">Endosome</keyword>
<feature type="compositionally biased region" description="Basic and acidic residues" evidence="6">
    <location>
        <begin position="1147"/>
        <end position="1169"/>
    </location>
</feature>
<dbReference type="Ensembl" id="ENSCCRT00015080516.1">
    <property type="protein sequence ID" value="ENSCCRP00015077962.1"/>
    <property type="gene ID" value="ENSCCRG00015031583.1"/>
</dbReference>
<feature type="compositionally biased region" description="Basic and acidic residues" evidence="6">
    <location>
        <begin position="1944"/>
        <end position="1955"/>
    </location>
</feature>
<dbReference type="Proteomes" id="UP000694700">
    <property type="component" value="Unplaced"/>
</dbReference>
<feature type="region of interest" description="Disordered" evidence="6">
    <location>
        <begin position="858"/>
        <end position="880"/>
    </location>
</feature>
<feature type="region of interest" description="Disordered" evidence="6">
    <location>
        <begin position="1005"/>
        <end position="1037"/>
    </location>
</feature>
<dbReference type="InterPro" id="IPR036872">
    <property type="entry name" value="CH_dom_sf"/>
</dbReference>
<dbReference type="PROSITE" id="PS51848">
    <property type="entry name" value="BMERB"/>
    <property type="match status" value="1"/>
</dbReference>
<dbReference type="PANTHER" id="PTHR23167">
    <property type="entry name" value="CALPONIN HOMOLOGY DOMAIN-CONTAINING PROTEIN DDB_G0272472-RELATED"/>
    <property type="match status" value="1"/>
</dbReference>
<accession>A0A8C1X773</accession>
<feature type="region of interest" description="Disordered" evidence="6">
    <location>
        <begin position="395"/>
        <end position="439"/>
    </location>
</feature>
<feature type="compositionally biased region" description="Pro residues" evidence="6">
    <location>
        <begin position="265"/>
        <end position="278"/>
    </location>
</feature>
<feature type="compositionally biased region" description="Basic and acidic residues" evidence="6">
    <location>
        <begin position="1576"/>
        <end position="1586"/>
    </location>
</feature>
<comment type="subcellular location">
    <subcellularLocation>
        <location evidence="1">Endosome</location>
    </subcellularLocation>
</comment>